<dbReference type="InterPro" id="IPR050502">
    <property type="entry name" value="Euk_RNA-bind_prot"/>
</dbReference>
<feature type="domain" description="RRM" evidence="4">
    <location>
        <begin position="103"/>
        <end position="180"/>
    </location>
</feature>
<keyword evidence="1 2" id="KW-0694">RNA-binding</keyword>
<dbReference type="SUPFAM" id="SSF54928">
    <property type="entry name" value="RNA-binding domain, RBD"/>
    <property type="match status" value="2"/>
</dbReference>
<dbReference type="Gene3D" id="3.30.70.330">
    <property type="match status" value="2"/>
</dbReference>
<evidence type="ECO:0000313" key="6">
    <source>
        <dbReference type="Proteomes" id="UP000327013"/>
    </source>
</evidence>
<evidence type="ECO:0000256" key="2">
    <source>
        <dbReference type="PROSITE-ProRule" id="PRU00176"/>
    </source>
</evidence>
<dbReference type="PANTHER" id="PTHR48025:SF17">
    <property type="entry name" value="28 KDA RIBONUCLEOPROTEIN, CHLOROPLASTIC"/>
    <property type="match status" value="1"/>
</dbReference>
<dbReference type="GO" id="GO:0009535">
    <property type="term" value="C:chloroplast thylakoid membrane"/>
    <property type="evidence" value="ECO:0007669"/>
    <property type="project" value="TreeGrafter"/>
</dbReference>
<name>A0A5N6RKI8_9ROSI</name>
<sequence length="309" mass="34240">MALLRFLHPPSTALFRAEQQLSLNPTPLSTISSYSLSFSWSLPSLSLLSHAHTSTLSVKSKRVSNIVLHFSSTAQEQALDSSSANVSAESQELEPQAEELSRARLIAQNVPWTCTTEDIRALFEKHGTVLDVELSMHDKTRNRGLAFVTMGSPEEALTALNKLESYELEGRTLKVDYARAQKKKPSPPPTVQPKQVTFNLFVANLSYEAKSKDLREFFSSGSGNVVSVQIIFNDNPRRSSGYGFVAFKYKKDADEALSAFQGKMFMGRPIRVARSRQFVKLPEEERAKSGDTSTELNSSAEQGDNADQN</sequence>
<organism evidence="5 6">
    <name type="scientific">Carpinus fangiana</name>
    <dbReference type="NCBI Taxonomy" id="176857"/>
    <lineage>
        <taxon>Eukaryota</taxon>
        <taxon>Viridiplantae</taxon>
        <taxon>Streptophyta</taxon>
        <taxon>Embryophyta</taxon>
        <taxon>Tracheophyta</taxon>
        <taxon>Spermatophyta</taxon>
        <taxon>Magnoliopsida</taxon>
        <taxon>eudicotyledons</taxon>
        <taxon>Gunneridae</taxon>
        <taxon>Pentapetalae</taxon>
        <taxon>rosids</taxon>
        <taxon>fabids</taxon>
        <taxon>Fagales</taxon>
        <taxon>Betulaceae</taxon>
        <taxon>Carpinus</taxon>
    </lineage>
</organism>
<dbReference type="Pfam" id="PF00076">
    <property type="entry name" value="RRM_1"/>
    <property type="match status" value="2"/>
</dbReference>
<dbReference type="OrthoDB" id="272703at2759"/>
<protein>
    <recommendedName>
        <fullName evidence="4">RRM domain-containing protein</fullName>
    </recommendedName>
</protein>
<feature type="compositionally biased region" description="Polar residues" evidence="3">
    <location>
        <begin position="290"/>
        <end position="309"/>
    </location>
</feature>
<dbReference type="InterPro" id="IPR035979">
    <property type="entry name" value="RBD_domain_sf"/>
</dbReference>
<keyword evidence="6" id="KW-1185">Reference proteome</keyword>
<dbReference type="AlphaFoldDB" id="A0A5N6RKI8"/>
<dbReference type="PROSITE" id="PS50102">
    <property type="entry name" value="RRM"/>
    <property type="match status" value="2"/>
</dbReference>
<evidence type="ECO:0000313" key="5">
    <source>
        <dbReference type="EMBL" id="KAE8099954.1"/>
    </source>
</evidence>
<evidence type="ECO:0000259" key="4">
    <source>
        <dbReference type="PROSITE" id="PS50102"/>
    </source>
</evidence>
<dbReference type="InterPro" id="IPR012677">
    <property type="entry name" value="Nucleotide-bd_a/b_plait_sf"/>
</dbReference>
<feature type="region of interest" description="Disordered" evidence="3">
    <location>
        <begin position="281"/>
        <end position="309"/>
    </location>
</feature>
<feature type="domain" description="RRM" evidence="4">
    <location>
        <begin position="198"/>
        <end position="277"/>
    </location>
</feature>
<dbReference type="PANTHER" id="PTHR48025">
    <property type="entry name" value="OS02G0815200 PROTEIN"/>
    <property type="match status" value="1"/>
</dbReference>
<proteinExistence type="predicted"/>
<accession>A0A5N6RKI8</accession>
<dbReference type="Proteomes" id="UP000327013">
    <property type="component" value="Chromosome 7"/>
</dbReference>
<dbReference type="EMBL" id="CM017327">
    <property type="protein sequence ID" value="KAE8099954.1"/>
    <property type="molecule type" value="Genomic_DNA"/>
</dbReference>
<gene>
    <name evidence="5" type="ORF">FH972_017897</name>
</gene>
<dbReference type="InterPro" id="IPR000504">
    <property type="entry name" value="RRM_dom"/>
</dbReference>
<dbReference type="GO" id="GO:0003729">
    <property type="term" value="F:mRNA binding"/>
    <property type="evidence" value="ECO:0007669"/>
    <property type="project" value="TreeGrafter"/>
</dbReference>
<evidence type="ECO:0000256" key="1">
    <source>
        <dbReference type="ARBA" id="ARBA00022884"/>
    </source>
</evidence>
<reference evidence="5 6" key="1">
    <citation type="submission" date="2019-06" db="EMBL/GenBank/DDBJ databases">
        <title>A chromosomal-level reference genome of Carpinus fangiana (Coryloideae, Betulaceae).</title>
        <authorList>
            <person name="Yang X."/>
            <person name="Wang Z."/>
            <person name="Zhang L."/>
            <person name="Hao G."/>
            <person name="Liu J."/>
            <person name="Yang Y."/>
        </authorList>
    </citation>
    <scope>NUCLEOTIDE SEQUENCE [LARGE SCALE GENOMIC DNA]</scope>
    <source>
        <strain evidence="5">Cfa_2016G</strain>
        <tissue evidence="5">Leaf</tissue>
    </source>
</reference>
<dbReference type="SMART" id="SM00360">
    <property type="entry name" value="RRM"/>
    <property type="match status" value="2"/>
</dbReference>
<dbReference type="GO" id="GO:1901259">
    <property type="term" value="P:chloroplast rRNA processing"/>
    <property type="evidence" value="ECO:0007669"/>
    <property type="project" value="TreeGrafter"/>
</dbReference>
<evidence type="ECO:0000256" key="3">
    <source>
        <dbReference type="SAM" id="MobiDB-lite"/>
    </source>
</evidence>